<name>A0ABU1C4W0_9ESCH</name>
<sequence>MCLIFLFSLLLGGCDKKQAVKTLAQKTEVVSVSISGDRMNDVEKMERCRRELDALKKIDLSVYNRRKQEFDKLLSGAVIYNGVRGDVGNYTQRAVDAFYLFRTDKLCADISNDVLHGLSGNVTKG</sequence>
<evidence type="ECO:0008006" key="3">
    <source>
        <dbReference type="Google" id="ProtNLM"/>
    </source>
</evidence>
<proteinExistence type="predicted"/>
<reference evidence="1 2" key="1">
    <citation type="submission" date="2021-05" db="EMBL/GenBank/DDBJ databases">
        <title>Genome sequence of E. marmotae isolates.</title>
        <authorList>
            <person name="Binsker U."/>
            <person name="Hammerl J.A."/>
        </authorList>
    </citation>
    <scope>NUCLEOTIDE SEQUENCE [LARGE SCALE GENOMIC DNA]</scope>
    <source>
        <strain evidence="1 2">21-MO00586</strain>
    </source>
</reference>
<comment type="caution">
    <text evidence="1">The sequence shown here is derived from an EMBL/GenBank/DDBJ whole genome shotgun (WGS) entry which is preliminary data.</text>
</comment>
<accession>A0ABU1C4W0</accession>
<gene>
    <name evidence="1" type="ORF">KJE03_19800</name>
</gene>
<evidence type="ECO:0000313" key="2">
    <source>
        <dbReference type="Proteomes" id="UP001235723"/>
    </source>
</evidence>
<keyword evidence="2" id="KW-1185">Reference proteome</keyword>
<dbReference type="EMBL" id="JAHCRT010000021">
    <property type="protein sequence ID" value="MDQ9295681.1"/>
    <property type="molecule type" value="Genomic_DNA"/>
</dbReference>
<protein>
    <recommendedName>
        <fullName evidence="3">Lipoprotein</fullName>
    </recommendedName>
</protein>
<organism evidence="1 2">
    <name type="scientific">Escherichia marmotae</name>
    <dbReference type="NCBI Taxonomy" id="1499973"/>
    <lineage>
        <taxon>Bacteria</taxon>
        <taxon>Pseudomonadati</taxon>
        <taxon>Pseudomonadota</taxon>
        <taxon>Gammaproteobacteria</taxon>
        <taxon>Enterobacterales</taxon>
        <taxon>Enterobacteriaceae</taxon>
        <taxon>Escherichia</taxon>
    </lineage>
</organism>
<dbReference type="Proteomes" id="UP001235723">
    <property type="component" value="Unassembled WGS sequence"/>
</dbReference>
<evidence type="ECO:0000313" key="1">
    <source>
        <dbReference type="EMBL" id="MDQ9295681.1"/>
    </source>
</evidence>